<dbReference type="SUPFAM" id="SSF52096">
    <property type="entry name" value="ClpP/crotonase"/>
    <property type="match status" value="1"/>
</dbReference>
<dbReference type="PANTHER" id="PTHR43842">
    <property type="entry name" value="PROPIONYL-COA CARBOXYLASE BETA CHAIN"/>
    <property type="match status" value="1"/>
</dbReference>
<dbReference type="RefSeq" id="WP_317756798.1">
    <property type="nucleotide sequence ID" value="NZ_JAWLUP010000183.1"/>
</dbReference>
<protein>
    <submittedName>
        <fullName evidence="3">Carboxyl transferase domain-containing protein</fullName>
    </submittedName>
</protein>
<feature type="non-terminal residue" evidence="3">
    <location>
        <position position="174"/>
    </location>
</feature>
<gene>
    <name evidence="3" type="ORF">R4315_29295</name>
</gene>
<dbReference type="PROSITE" id="PS50980">
    <property type="entry name" value="COA_CT_NTER"/>
    <property type="match status" value="1"/>
</dbReference>
<dbReference type="InterPro" id="IPR034733">
    <property type="entry name" value="AcCoA_carboxyl_beta"/>
</dbReference>
<keyword evidence="3" id="KW-0808">Transferase</keyword>
<dbReference type="AlphaFoldDB" id="A0AAE4V4S6"/>
<dbReference type="InterPro" id="IPR029045">
    <property type="entry name" value="ClpP/crotonase-like_dom_sf"/>
</dbReference>
<feature type="domain" description="CoA carboxyltransferase N-terminal" evidence="2">
    <location>
        <begin position="21"/>
        <end position="174"/>
    </location>
</feature>
<organism evidence="3 4">
    <name type="scientific">Rhodococcus oxybenzonivorans</name>
    <dbReference type="NCBI Taxonomy" id="1990687"/>
    <lineage>
        <taxon>Bacteria</taxon>
        <taxon>Bacillati</taxon>
        <taxon>Actinomycetota</taxon>
        <taxon>Actinomycetes</taxon>
        <taxon>Mycobacteriales</taxon>
        <taxon>Nocardiaceae</taxon>
        <taxon>Rhodococcus</taxon>
    </lineage>
</organism>
<dbReference type="GO" id="GO:0016740">
    <property type="term" value="F:transferase activity"/>
    <property type="evidence" value="ECO:0007669"/>
    <property type="project" value="UniProtKB-KW"/>
</dbReference>
<dbReference type="EMBL" id="JAWLUP010000183">
    <property type="protein sequence ID" value="MDV7268618.1"/>
    <property type="molecule type" value="Genomic_DNA"/>
</dbReference>
<evidence type="ECO:0000313" key="4">
    <source>
        <dbReference type="Proteomes" id="UP001185863"/>
    </source>
</evidence>
<name>A0AAE4V4S6_9NOCA</name>
<dbReference type="InterPro" id="IPR011762">
    <property type="entry name" value="COA_CT_N"/>
</dbReference>
<evidence type="ECO:0000259" key="2">
    <source>
        <dbReference type="PROSITE" id="PS50980"/>
    </source>
</evidence>
<evidence type="ECO:0000256" key="1">
    <source>
        <dbReference type="SAM" id="MobiDB-lite"/>
    </source>
</evidence>
<dbReference type="PANTHER" id="PTHR43842:SF2">
    <property type="entry name" value="PROPIONYL-COA CARBOXYLASE BETA CHAIN, MITOCHONDRIAL"/>
    <property type="match status" value="1"/>
</dbReference>
<reference evidence="3" key="1">
    <citation type="submission" date="2023-10" db="EMBL/GenBank/DDBJ databases">
        <title>Development of a sustainable strategy for remediation of hydrocarbon-contaminated territories based on the waste exchange concept.</title>
        <authorList>
            <person name="Krivoruchko A."/>
        </authorList>
    </citation>
    <scope>NUCLEOTIDE SEQUENCE</scope>
    <source>
        <strain evidence="3">IEGM 68</strain>
    </source>
</reference>
<accession>A0AAE4V4S6</accession>
<dbReference type="Proteomes" id="UP001185863">
    <property type="component" value="Unassembled WGS sequence"/>
</dbReference>
<evidence type="ECO:0000313" key="3">
    <source>
        <dbReference type="EMBL" id="MDV7268618.1"/>
    </source>
</evidence>
<feature type="region of interest" description="Disordered" evidence="1">
    <location>
        <begin position="1"/>
        <end position="47"/>
    </location>
</feature>
<sequence length="174" mass="18382">MTTVQEPSAPESASTPDIHTTAGKLADLRNRQAEAQHPSGEAAVEKVHAKGKLTARERITALLDEGSFVELDALARHRSVNFGLADNRPVGDGVVTGYGTIDGRDVCVFSQDATVFGGSLGEIYGEKIVKVMDLALKTGRPLIGINEGAGARIQEGVVSLGLYGEIFHRNVQAS</sequence>
<dbReference type="InterPro" id="IPR051047">
    <property type="entry name" value="AccD/PCCB"/>
</dbReference>
<dbReference type="Pfam" id="PF01039">
    <property type="entry name" value="Carboxyl_trans"/>
    <property type="match status" value="1"/>
</dbReference>
<proteinExistence type="predicted"/>
<dbReference type="GO" id="GO:0009317">
    <property type="term" value="C:acetyl-CoA carboxylase complex"/>
    <property type="evidence" value="ECO:0007669"/>
    <property type="project" value="TreeGrafter"/>
</dbReference>
<comment type="caution">
    <text evidence="3">The sequence shown here is derived from an EMBL/GenBank/DDBJ whole genome shotgun (WGS) entry which is preliminary data.</text>
</comment>
<dbReference type="GO" id="GO:0004658">
    <property type="term" value="F:propionyl-CoA carboxylase activity"/>
    <property type="evidence" value="ECO:0007669"/>
    <property type="project" value="TreeGrafter"/>
</dbReference>
<dbReference type="Gene3D" id="3.90.226.10">
    <property type="entry name" value="2-enoyl-CoA Hydratase, Chain A, domain 1"/>
    <property type="match status" value="1"/>
</dbReference>
<feature type="compositionally biased region" description="Polar residues" evidence="1">
    <location>
        <begin position="1"/>
        <end position="18"/>
    </location>
</feature>